<evidence type="ECO:0000256" key="2">
    <source>
        <dbReference type="ARBA" id="ARBA00022737"/>
    </source>
</evidence>
<keyword evidence="1" id="KW-0433">Leucine-rich repeat</keyword>
<gene>
    <name evidence="3" type="ORF">JTE90_017304</name>
</gene>
<dbReference type="SUPFAM" id="SSF52047">
    <property type="entry name" value="RNI-like"/>
    <property type="match status" value="1"/>
</dbReference>
<evidence type="ECO:0000313" key="3">
    <source>
        <dbReference type="EMBL" id="KAG8181552.1"/>
    </source>
</evidence>
<dbReference type="InterPro" id="IPR032675">
    <property type="entry name" value="LRR_dom_sf"/>
</dbReference>
<dbReference type="PANTHER" id="PTHR31994:SF3">
    <property type="entry name" value="LEUCINE-RICH REPEAT-CONTAINING PROTEIN 42"/>
    <property type="match status" value="1"/>
</dbReference>
<evidence type="ECO:0008006" key="5">
    <source>
        <dbReference type="Google" id="ProtNLM"/>
    </source>
</evidence>
<accession>A0AAV6UB32</accession>
<dbReference type="InterPro" id="IPR039631">
    <property type="entry name" value="LRRC42"/>
</dbReference>
<dbReference type="Proteomes" id="UP000827092">
    <property type="component" value="Unassembled WGS sequence"/>
</dbReference>
<sequence length="320" mass="36958">MTFMPKPLFETTLDFVSANVEFIDCLIGFPEDIGKQIFNRFLTINENALLPSNKQVTIIRKFVNAYKILVLESINLSEKLILLNEYFDSFVLLFSHISELCLCSCFLGDNHEIFEQFQNFTLVKKLCLRRNCLKDGAIRKITLPVRMFNKGCKNIENLDLSENNCSNAVATWLSAFHHLTYLDISGSNITNKGLQEIEKKCSLQLCNVESNAIHPIVKKGWAAPLIEKWDNFQVSRREARKTREFTSYFKKIRYAVAEEKISAMNSSTKKIPSMKLIFRRKPHIESNSINAPHVVTKNPSHKLDYGTEIEEDIFSQYMKH</sequence>
<dbReference type="Gene3D" id="3.80.10.10">
    <property type="entry name" value="Ribonuclease Inhibitor"/>
    <property type="match status" value="1"/>
</dbReference>
<dbReference type="EMBL" id="JAFNEN010000507">
    <property type="protein sequence ID" value="KAG8181552.1"/>
    <property type="molecule type" value="Genomic_DNA"/>
</dbReference>
<protein>
    <recommendedName>
        <fullName evidence="5">Leucine-rich repeat-containing protein 42</fullName>
    </recommendedName>
</protein>
<comment type="caution">
    <text evidence="3">The sequence shown here is derived from an EMBL/GenBank/DDBJ whole genome shotgun (WGS) entry which is preliminary data.</text>
</comment>
<keyword evidence="2" id="KW-0677">Repeat</keyword>
<proteinExistence type="predicted"/>
<keyword evidence="4" id="KW-1185">Reference proteome</keyword>
<evidence type="ECO:0000313" key="4">
    <source>
        <dbReference type="Proteomes" id="UP000827092"/>
    </source>
</evidence>
<name>A0AAV6UB32_9ARAC</name>
<reference evidence="3 4" key="1">
    <citation type="journal article" date="2022" name="Nat. Ecol. Evol.">
        <title>A masculinizing supergene underlies an exaggerated male reproductive morph in a spider.</title>
        <authorList>
            <person name="Hendrickx F."/>
            <person name="De Corte Z."/>
            <person name="Sonet G."/>
            <person name="Van Belleghem S.M."/>
            <person name="Kostlbacher S."/>
            <person name="Vangestel C."/>
        </authorList>
    </citation>
    <scope>NUCLEOTIDE SEQUENCE [LARGE SCALE GENOMIC DNA]</scope>
    <source>
        <strain evidence="3">W744_W776</strain>
    </source>
</reference>
<evidence type="ECO:0000256" key="1">
    <source>
        <dbReference type="ARBA" id="ARBA00022614"/>
    </source>
</evidence>
<dbReference type="PANTHER" id="PTHR31994">
    <property type="entry name" value="LEUCINE-RICH REPEAT-CONTAINING PROTEIN 42"/>
    <property type="match status" value="1"/>
</dbReference>
<dbReference type="AlphaFoldDB" id="A0AAV6UB32"/>
<organism evidence="3 4">
    <name type="scientific">Oedothorax gibbosus</name>
    <dbReference type="NCBI Taxonomy" id="931172"/>
    <lineage>
        <taxon>Eukaryota</taxon>
        <taxon>Metazoa</taxon>
        <taxon>Ecdysozoa</taxon>
        <taxon>Arthropoda</taxon>
        <taxon>Chelicerata</taxon>
        <taxon>Arachnida</taxon>
        <taxon>Araneae</taxon>
        <taxon>Araneomorphae</taxon>
        <taxon>Entelegynae</taxon>
        <taxon>Araneoidea</taxon>
        <taxon>Linyphiidae</taxon>
        <taxon>Erigoninae</taxon>
        <taxon>Oedothorax</taxon>
    </lineage>
</organism>